<accession>S2WHI3</accession>
<dbReference type="InterPro" id="IPR029052">
    <property type="entry name" value="Metallo-depent_PP-like"/>
</dbReference>
<sequence>MVKFVHTSDWQLGMKRHFLQPEAQGQFTGDRVNTIRMIGEVARQAGAEFIVVAGDVFETNRLPQRDIVQSLDAMREVGLPVYLLPGNHDVLGSSSIYDSPAYVEAEPDNVTVLRTPGRHIVREGVEILAAPWTSKTPDFDPVNGPLKKLLEDLPADGTVRIVLGHGMLQELEPNQLSIDAIDRRPLDKAISAGVIHYVALGDRHIRWPADDSGAIHYSGAHEVTDYREAQNGSSATDPGSVLIVDVSPKELNVTSERVGKWRFMRADFDLTNEQDVQALDRKLTDIENANTTIIKLVLTGALSTSAKLELDHVLERHEARFAALEYWDRHMNLQVLPDEDDFSELPQDGYLRRAVDELTENREDDAVAAEALMLLHKIMNEDAL</sequence>
<evidence type="ECO:0000256" key="5">
    <source>
        <dbReference type="ARBA" id="ARBA00022839"/>
    </source>
</evidence>
<dbReference type="HOGENOM" id="CLU_026621_1_0_11"/>
<dbReference type="Proteomes" id="UP000014417">
    <property type="component" value="Unassembled WGS sequence"/>
</dbReference>
<proteinExistence type="inferred from homology"/>
<dbReference type="AlphaFoldDB" id="S2WHI3"/>
<dbReference type="Pfam" id="PF00149">
    <property type="entry name" value="Metallophos"/>
    <property type="match status" value="1"/>
</dbReference>
<keyword evidence="3" id="KW-0540">Nuclease</keyword>
<dbReference type="SUPFAM" id="SSF56300">
    <property type="entry name" value="Metallo-dependent phosphatases"/>
    <property type="match status" value="1"/>
</dbReference>
<evidence type="ECO:0000256" key="4">
    <source>
        <dbReference type="ARBA" id="ARBA00022801"/>
    </source>
</evidence>
<dbReference type="InterPro" id="IPR041796">
    <property type="entry name" value="Mre11_N"/>
</dbReference>
<dbReference type="Gene3D" id="3.60.21.10">
    <property type="match status" value="1"/>
</dbReference>
<comment type="caution">
    <text evidence="7">The sequence shown here is derived from an EMBL/GenBank/DDBJ whole genome shotgun (WGS) entry which is preliminary data.</text>
</comment>
<dbReference type="RefSeq" id="WP_016456487.1">
    <property type="nucleotide sequence ID" value="NZ_KE150269.1"/>
</dbReference>
<keyword evidence="8" id="KW-1185">Reference proteome</keyword>
<evidence type="ECO:0000256" key="3">
    <source>
        <dbReference type="ARBA" id="ARBA00022722"/>
    </source>
</evidence>
<evidence type="ECO:0000256" key="1">
    <source>
        <dbReference type="ARBA" id="ARBA00010555"/>
    </source>
</evidence>
<dbReference type="OrthoDB" id="9773856at2"/>
<dbReference type="InterPro" id="IPR014577">
    <property type="entry name" value="UCP033093_metalloPase"/>
</dbReference>
<dbReference type="PANTHER" id="PTHR30337:SF0">
    <property type="entry name" value="NUCLEASE SBCCD SUBUNIT D"/>
    <property type="match status" value="1"/>
</dbReference>
<evidence type="ECO:0000313" key="8">
    <source>
        <dbReference type="Proteomes" id="UP000014417"/>
    </source>
</evidence>
<feature type="domain" description="Calcineurin-like phosphoesterase" evidence="6">
    <location>
        <begin position="3"/>
        <end position="169"/>
    </location>
</feature>
<reference evidence="7 8" key="1">
    <citation type="submission" date="2013-04" db="EMBL/GenBank/DDBJ databases">
        <title>The Genome Sequence of Propionimicrobium lymphophilum ACS-093-V-SCH5.</title>
        <authorList>
            <consortium name="The Broad Institute Genomics Platform"/>
            <person name="Earl A."/>
            <person name="Ward D."/>
            <person name="Feldgarden M."/>
            <person name="Gevers D."/>
            <person name="Saerens B."/>
            <person name="Vaneechoutte M."/>
            <person name="Walker B."/>
            <person name="Young S."/>
            <person name="Zeng Q."/>
            <person name="Gargeya S."/>
            <person name="Fitzgerald M."/>
            <person name="Haas B."/>
            <person name="Abouelleil A."/>
            <person name="Allen A.W."/>
            <person name="Alvarado L."/>
            <person name="Arachchi H.M."/>
            <person name="Berlin A.M."/>
            <person name="Chapman S.B."/>
            <person name="Gainer-Dewar J."/>
            <person name="Goldberg J."/>
            <person name="Griggs A."/>
            <person name="Gujja S."/>
            <person name="Hansen M."/>
            <person name="Howarth C."/>
            <person name="Imamovic A."/>
            <person name="Ireland A."/>
            <person name="Larimer J."/>
            <person name="McCowan C."/>
            <person name="Murphy C."/>
            <person name="Pearson M."/>
            <person name="Poon T.W."/>
            <person name="Priest M."/>
            <person name="Roberts A."/>
            <person name="Saif S."/>
            <person name="Shea T."/>
            <person name="Sisk P."/>
            <person name="Sykes S."/>
            <person name="Wortman J."/>
            <person name="Nusbaum C."/>
            <person name="Birren B."/>
        </authorList>
    </citation>
    <scope>NUCLEOTIDE SEQUENCE [LARGE SCALE GENOMIC DNA]</scope>
    <source>
        <strain evidence="7 8">ACS-093-V-SCH5</strain>
    </source>
</reference>
<dbReference type="GO" id="GO:0004527">
    <property type="term" value="F:exonuclease activity"/>
    <property type="evidence" value="ECO:0007669"/>
    <property type="project" value="UniProtKB-KW"/>
</dbReference>
<organism evidence="7 8">
    <name type="scientific">Propionimicrobium lymphophilum ACS-093-V-SCH5</name>
    <dbReference type="NCBI Taxonomy" id="883161"/>
    <lineage>
        <taxon>Bacteria</taxon>
        <taxon>Bacillati</taxon>
        <taxon>Actinomycetota</taxon>
        <taxon>Actinomycetes</taxon>
        <taxon>Propionibacteriales</taxon>
        <taxon>Propionibacteriaceae</taxon>
        <taxon>Propionimicrobium</taxon>
    </lineage>
</organism>
<evidence type="ECO:0000259" key="6">
    <source>
        <dbReference type="Pfam" id="PF00149"/>
    </source>
</evidence>
<dbReference type="InterPro" id="IPR050535">
    <property type="entry name" value="DNA_Repair-Maintenance_Comp"/>
</dbReference>
<dbReference type="PIRSF" id="PIRSF033093">
    <property type="entry name" value="UCP_ML1119"/>
    <property type="match status" value="1"/>
</dbReference>
<protein>
    <recommendedName>
        <fullName evidence="2">Nuclease SbcCD subunit D</fullName>
    </recommendedName>
</protein>
<keyword evidence="4" id="KW-0378">Hydrolase</keyword>
<evidence type="ECO:0000313" key="7">
    <source>
        <dbReference type="EMBL" id="EPD32112.1"/>
    </source>
</evidence>
<dbReference type="InterPro" id="IPR004843">
    <property type="entry name" value="Calcineurin-like_PHP"/>
</dbReference>
<dbReference type="EMBL" id="AGZR01000009">
    <property type="protein sequence ID" value="EPD32112.1"/>
    <property type="molecule type" value="Genomic_DNA"/>
</dbReference>
<dbReference type="PATRIC" id="fig|883161.3.peg.1660"/>
<dbReference type="CDD" id="cd00840">
    <property type="entry name" value="MPP_Mre11_N"/>
    <property type="match status" value="1"/>
</dbReference>
<evidence type="ECO:0000256" key="2">
    <source>
        <dbReference type="ARBA" id="ARBA00013365"/>
    </source>
</evidence>
<gene>
    <name evidence="7" type="ORF">HMPREF9306_01676</name>
</gene>
<dbReference type="STRING" id="883161.HMPREF9306_01676"/>
<keyword evidence="5" id="KW-0269">Exonuclease</keyword>
<dbReference type="PANTHER" id="PTHR30337">
    <property type="entry name" value="COMPONENT OF ATP-DEPENDENT DSDNA EXONUCLEASE"/>
    <property type="match status" value="1"/>
</dbReference>
<name>S2WHI3_9ACTN</name>
<comment type="similarity">
    <text evidence="1">Belongs to the SbcD family.</text>
</comment>